<dbReference type="Pfam" id="PF00873">
    <property type="entry name" value="ACR_tran"/>
    <property type="match status" value="1"/>
</dbReference>
<feature type="transmembrane region" description="Helical" evidence="1">
    <location>
        <begin position="12"/>
        <end position="30"/>
    </location>
</feature>
<dbReference type="GO" id="GO:0042910">
    <property type="term" value="F:xenobiotic transmembrane transporter activity"/>
    <property type="evidence" value="ECO:0007669"/>
    <property type="project" value="TreeGrafter"/>
</dbReference>
<name>A0A5M4B1R7_9BACT</name>
<comment type="caution">
    <text evidence="2">The sequence shown here is derived from an EMBL/GenBank/DDBJ whole genome shotgun (WGS) entry which is preliminary data.</text>
</comment>
<proteinExistence type="predicted"/>
<feature type="transmembrane region" description="Helical" evidence="1">
    <location>
        <begin position="989"/>
        <end position="1012"/>
    </location>
</feature>
<dbReference type="Gene3D" id="3.30.70.1430">
    <property type="entry name" value="Multidrug efflux transporter AcrB pore domain"/>
    <property type="match status" value="2"/>
</dbReference>
<accession>A0A5M4B1R7</accession>
<dbReference type="Gene3D" id="3.30.2090.10">
    <property type="entry name" value="Multidrug efflux transporter AcrB TolC docking domain, DN and DC subdomains"/>
    <property type="match status" value="2"/>
</dbReference>
<evidence type="ECO:0000313" key="3">
    <source>
        <dbReference type="Proteomes" id="UP000391834"/>
    </source>
</evidence>
<dbReference type="InterPro" id="IPR027463">
    <property type="entry name" value="AcrB_DN_DC_subdom"/>
</dbReference>
<organism evidence="2 3">
    <name type="scientific">Prolixibacter bellariivorans</name>
    <dbReference type="NCBI Taxonomy" id="314319"/>
    <lineage>
        <taxon>Bacteria</taxon>
        <taxon>Pseudomonadati</taxon>
        <taxon>Bacteroidota</taxon>
        <taxon>Bacteroidia</taxon>
        <taxon>Marinilabiliales</taxon>
        <taxon>Prolixibacteraceae</taxon>
        <taxon>Prolixibacter</taxon>
    </lineage>
</organism>
<keyword evidence="1" id="KW-0472">Membrane</keyword>
<dbReference type="Gene3D" id="3.30.70.1440">
    <property type="entry name" value="Multidrug efflux transporter AcrB pore domain"/>
    <property type="match status" value="1"/>
</dbReference>
<gene>
    <name evidence="2" type="ORF">PbJCM13498_29720</name>
</gene>
<feature type="transmembrane region" description="Helical" evidence="1">
    <location>
        <begin position="886"/>
        <end position="906"/>
    </location>
</feature>
<dbReference type="SUPFAM" id="SSF82714">
    <property type="entry name" value="Multidrug efflux transporter AcrB TolC docking domain, DN and DC subdomains"/>
    <property type="match status" value="2"/>
</dbReference>
<feature type="transmembrane region" description="Helical" evidence="1">
    <location>
        <begin position="471"/>
        <end position="493"/>
    </location>
</feature>
<evidence type="ECO:0000256" key="1">
    <source>
        <dbReference type="SAM" id="Phobius"/>
    </source>
</evidence>
<feature type="transmembrane region" description="Helical" evidence="1">
    <location>
        <begin position="343"/>
        <end position="360"/>
    </location>
</feature>
<dbReference type="PANTHER" id="PTHR32063">
    <property type="match status" value="1"/>
</dbReference>
<feature type="transmembrane region" description="Helical" evidence="1">
    <location>
        <begin position="367"/>
        <end position="387"/>
    </location>
</feature>
<dbReference type="GO" id="GO:0005886">
    <property type="term" value="C:plasma membrane"/>
    <property type="evidence" value="ECO:0007669"/>
    <property type="project" value="TreeGrafter"/>
</dbReference>
<dbReference type="InterPro" id="IPR001036">
    <property type="entry name" value="Acrflvin-R"/>
</dbReference>
<sequence length="1031" mass="114496">MRKLTNFSVNYPVTVLMAVLAILLLGIISYQRLGIDLFPDLNSPRLYVEIKSGERPPEEMETLFVKNIEALAIRQSKVTQVSSIIRTGSAQVTVEYAWGKDMDEAFLDLQKALSNYSQNSEIDELNITQHDPNTAPVMIVGLSNESITDMNDLRKVAENYIRNELIRLEGIAEVELAGQEEREVRIDTDPYKLEAFNLTMDELSQKIEAFNRSISGGSITETGMQYIVKGVSMLRDIDDFNNLVVGYKAPVAGNETMQKTPIFLREVAHVSYQNKDPENIVRVNGKRCIGLAIYKETRFNTVKAVQDINEELAKITKALPGYQFTVVSNQGTFIKSAINEVKNTLLIGIVLAVFVLFLFLRRFGTTLIVSLAIPISIIATFNLMYFNGLTLNIMTLGGLALGAGMLVDNAIVVMENIFRNHESGLSVRESAIVGTAQVGGAITASTLTTIVVFLPIVYLHGASGELFRDQAWTVAFSLLSSLVVAIFLIPMMYHRIYRKKEATLKFRSVQVKGYGTFLSRILERRWWVIGGGIALLAISALLYPFIGSEFMPKADSREFTIEVKMPEGTPLERTSEGVASMEALLKELLGDNVQSIYSRIGPGSDLSETTQSIFEGENTAEVKVVLKPNAKYNSRNVVEAVSKWYKDNPQFEVNFVQDETALQSILGTQDAPVVVEVQGEDLNVIDTLTKQVMQRIQDVPGLYNMRTNIEDGYPEVDVEVDRLMAGMHNLSVEQVVSQITAQLEGQDAGQMEKEGEMRDITIHTPKMSLAQFHNIELNSNGQVIRLDEIAKLKESVSPKEIYRLNQNRIGKVMADLDKNVPLDKVVTQMRSKLSGLSLPNDYKVKIAGEEQKREDSMHSLEFALLLSIILVYMVMASQFESLIHPFVILLTIPFSIVGTVLLFFVMGQPFNIMALIGVIMLVGIAVNDSIIFVDRINQLWRGGMDKREAIAVAGQQRIRPIIMTSLTTILALLPLTFGFGESAALRSSMALAVIGGLVTSTILTLVVIPVVYDLFTGKTIRSLDTVTDEEV</sequence>
<dbReference type="Proteomes" id="UP000391834">
    <property type="component" value="Unassembled WGS sequence"/>
</dbReference>
<keyword evidence="1" id="KW-0812">Transmembrane</keyword>
<feature type="transmembrane region" description="Helical" evidence="1">
    <location>
        <begin position="526"/>
        <end position="546"/>
    </location>
</feature>
<feature type="transmembrane region" description="Helical" evidence="1">
    <location>
        <begin position="856"/>
        <end position="874"/>
    </location>
</feature>
<dbReference type="PANTHER" id="PTHR32063:SF0">
    <property type="entry name" value="SWARMING MOTILITY PROTEIN SWRC"/>
    <property type="match status" value="1"/>
</dbReference>
<dbReference type="RefSeq" id="WP_025863972.1">
    <property type="nucleotide sequence ID" value="NZ_BLAX01000001.1"/>
</dbReference>
<dbReference type="PRINTS" id="PR00702">
    <property type="entry name" value="ACRIFLAVINRP"/>
</dbReference>
<feature type="transmembrane region" description="Helical" evidence="1">
    <location>
        <begin position="393"/>
        <end position="418"/>
    </location>
</feature>
<keyword evidence="3" id="KW-1185">Reference proteome</keyword>
<dbReference type="Gene3D" id="3.30.70.1320">
    <property type="entry name" value="Multidrug efflux transporter AcrB pore domain like"/>
    <property type="match status" value="1"/>
</dbReference>
<feature type="transmembrane region" description="Helical" evidence="1">
    <location>
        <begin position="958"/>
        <end position="977"/>
    </location>
</feature>
<dbReference type="Gene3D" id="1.20.1640.10">
    <property type="entry name" value="Multidrug efflux transporter AcrB transmembrane domain"/>
    <property type="match status" value="2"/>
</dbReference>
<reference evidence="2 3" key="1">
    <citation type="submission" date="2019-10" db="EMBL/GenBank/DDBJ databases">
        <title>Prolixibacter strains distinguished by the presence of nitrate reductase genes were adept at nitrate-dependent anaerobic corrosion of metallic iron and carbon steel.</title>
        <authorList>
            <person name="Iino T."/>
            <person name="Shono N."/>
            <person name="Ito K."/>
            <person name="Nakamura R."/>
            <person name="Sueoka K."/>
            <person name="Harayama S."/>
            <person name="Ohkuma M."/>
        </authorList>
    </citation>
    <scope>NUCLEOTIDE SEQUENCE [LARGE SCALE GENOMIC DNA]</scope>
    <source>
        <strain evidence="2 3">JCM 13498</strain>
    </source>
</reference>
<dbReference type="SUPFAM" id="SSF82693">
    <property type="entry name" value="Multidrug efflux transporter AcrB pore domain, PN1, PN2, PC1 and PC2 subdomains"/>
    <property type="match status" value="3"/>
</dbReference>
<feature type="transmembrane region" description="Helical" evidence="1">
    <location>
        <begin position="438"/>
        <end position="459"/>
    </location>
</feature>
<protein>
    <submittedName>
        <fullName evidence="2">Acriflavine resistance protein B</fullName>
    </submittedName>
</protein>
<dbReference type="AlphaFoldDB" id="A0A5M4B1R7"/>
<dbReference type="SUPFAM" id="SSF82866">
    <property type="entry name" value="Multidrug efflux transporter AcrB transmembrane domain"/>
    <property type="match status" value="2"/>
</dbReference>
<keyword evidence="1" id="KW-1133">Transmembrane helix</keyword>
<evidence type="ECO:0000313" key="2">
    <source>
        <dbReference type="EMBL" id="GET34109.1"/>
    </source>
</evidence>
<dbReference type="OrthoDB" id="9798415at2"/>
<feature type="transmembrane region" description="Helical" evidence="1">
    <location>
        <begin position="912"/>
        <end position="937"/>
    </location>
</feature>
<dbReference type="EMBL" id="BLAX01000001">
    <property type="protein sequence ID" value="GET34109.1"/>
    <property type="molecule type" value="Genomic_DNA"/>
</dbReference>